<evidence type="ECO:0000256" key="5">
    <source>
        <dbReference type="SAM" id="MobiDB-lite"/>
    </source>
</evidence>
<keyword evidence="2 3" id="KW-0067">ATP-binding</keyword>
<feature type="domain" description="Protein kinase" evidence="6">
    <location>
        <begin position="164"/>
        <end position="439"/>
    </location>
</feature>
<reference evidence="7 8" key="1">
    <citation type="submission" date="2015-07" db="EMBL/GenBank/DDBJ databases">
        <title>High-quality genome of monoxenous trypanosomatid Leptomonas pyrrhocoris.</title>
        <authorList>
            <person name="Flegontov P."/>
            <person name="Butenko A."/>
            <person name="Firsov S."/>
            <person name="Vlcek C."/>
            <person name="Logacheva M.D."/>
            <person name="Field M."/>
            <person name="Filatov D."/>
            <person name="Flegontova O."/>
            <person name="Gerasimov E."/>
            <person name="Jackson A.P."/>
            <person name="Kelly S."/>
            <person name="Opperdoes F."/>
            <person name="O'Reilly A."/>
            <person name="Votypka J."/>
            <person name="Yurchenko V."/>
            <person name="Lukes J."/>
        </authorList>
    </citation>
    <scope>NUCLEOTIDE SEQUENCE [LARGE SCALE GENOMIC DNA]</scope>
    <source>
        <strain evidence="7">H10</strain>
    </source>
</reference>
<comment type="similarity">
    <text evidence="4">Belongs to the protein kinase superfamily.</text>
</comment>
<proteinExistence type="inferred from homology"/>
<dbReference type="FunFam" id="1.10.510.10:FF:000571">
    <property type="entry name" value="Maternal embryonic leucine zipper kinase"/>
    <property type="match status" value="1"/>
</dbReference>
<evidence type="ECO:0000259" key="6">
    <source>
        <dbReference type="PROSITE" id="PS50011"/>
    </source>
</evidence>
<dbReference type="InterPro" id="IPR000719">
    <property type="entry name" value="Prot_kinase_dom"/>
</dbReference>
<dbReference type="GO" id="GO:0004674">
    <property type="term" value="F:protein serine/threonine kinase activity"/>
    <property type="evidence" value="ECO:0007669"/>
    <property type="project" value="UniProtKB-KW"/>
</dbReference>
<dbReference type="VEuPathDB" id="TriTrypDB:LpyrH10_01_4200"/>
<evidence type="ECO:0000256" key="1">
    <source>
        <dbReference type="ARBA" id="ARBA00022741"/>
    </source>
</evidence>
<dbReference type="Gene3D" id="1.10.510.10">
    <property type="entry name" value="Transferase(Phosphotransferase) domain 1"/>
    <property type="match status" value="1"/>
</dbReference>
<dbReference type="PROSITE" id="PS00108">
    <property type="entry name" value="PROTEIN_KINASE_ST"/>
    <property type="match status" value="1"/>
</dbReference>
<comment type="caution">
    <text evidence="7">The sequence shown here is derived from an EMBL/GenBank/DDBJ whole genome shotgun (WGS) entry which is preliminary data.</text>
</comment>
<evidence type="ECO:0000256" key="2">
    <source>
        <dbReference type="ARBA" id="ARBA00022840"/>
    </source>
</evidence>
<keyword evidence="8" id="KW-1185">Reference proteome</keyword>
<feature type="binding site" evidence="3">
    <location>
        <position position="193"/>
    </location>
    <ligand>
        <name>ATP</name>
        <dbReference type="ChEBI" id="CHEBI:30616"/>
    </ligand>
</feature>
<feature type="compositionally biased region" description="Low complexity" evidence="5">
    <location>
        <begin position="82"/>
        <end position="95"/>
    </location>
</feature>
<evidence type="ECO:0000256" key="3">
    <source>
        <dbReference type="PROSITE-ProRule" id="PRU10141"/>
    </source>
</evidence>
<dbReference type="GO" id="GO:0005737">
    <property type="term" value="C:cytoplasm"/>
    <property type="evidence" value="ECO:0007669"/>
    <property type="project" value="TreeGrafter"/>
</dbReference>
<sequence length="481" mass="53434">MESPFSDWMDVVSAYSGDSNQLSPQSCTSRSIFVSGTSMVLKPSDVSQMTGDERRVFEFPGLDQSFDRSRKNTRRYLDSADLSSGPRLSLSPSCSQGRKRSAASDIETQSSLGRSPHKHTTYYKEYSQSFCTWEVSQSLQLPSVVETSQVVVRQNELCKTINDYLVLGLLGKGSYGKVKLVESITTGQKLAMKILPAPKTKASEKRRTAIQREIAVMKRLKHPNMVRLHEVLGNTKSGKLYLVLQYISGGTIAKKLTGTSIQPIEEETLKLQARQLVNVLKYLQINGVVHRDIKPDNILVDENGNAFLSDFGVSAVCTDEVVSGVEGTPAFMAPEVCRGDDEVTGHLVDVWALGASLFQLMYGVLPFIASNMMDLARQIVGEPLIFPDEDSTRWQPFVDEFGLPEVAASTDFKEVMRGMLEKDPAKRWGVRRILNSNWLADSEKQTPSEGSFRSTDEVSIQLDVNFSDLEDAIVPAEIMYI</sequence>
<evidence type="ECO:0000313" key="7">
    <source>
        <dbReference type="EMBL" id="KPA86171.1"/>
    </source>
</evidence>
<dbReference type="OrthoDB" id="68483at2759"/>
<dbReference type="PROSITE" id="PS50011">
    <property type="entry name" value="PROTEIN_KINASE_DOM"/>
    <property type="match status" value="1"/>
</dbReference>
<dbReference type="InterPro" id="IPR017441">
    <property type="entry name" value="Protein_kinase_ATP_BS"/>
</dbReference>
<protein>
    <recommendedName>
        <fullName evidence="6">Protein kinase domain-containing protein</fullName>
    </recommendedName>
</protein>
<dbReference type="PANTHER" id="PTHR24346:SF77">
    <property type="entry name" value="SERINE THREONINE PROTEIN KINASE"/>
    <property type="match status" value="1"/>
</dbReference>
<dbReference type="PROSITE" id="PS00107">
    <property type="entry name" value="PROTEIN_KINASE_ATP"/>
    <property type="match status" value="1"/>
</dbReference>
<dbReference type="GeneID" id="26900718"/>
<keyword evidence="4" id="KW-0418">Kinase</keyword>
<dbReference type="FunFam" id="3.30.200.20:FF:000042">
    <property type="entry name" value="Aurora kinase A"/>
    <property type="match status" value="1"/>
</dbReference>
<dbReference type="SMART" id="SM00220">
    <property type="entry name" value="S_TKc"/>
    <property type="match status" value="1"/>
</dbReference>
<feature type="region of interest" description="Disordered" evidence="5">
    <location>
        <begin position="77"/>
        <end position="117"/>
    </location>
</feature>
<dbReference type="SUPFAM" id="SSF56112">
    <property type="entry name" value="Protein kinase-like (PK-like)"/>
    <property type="match status" value="1"/>
</dbReference>
<dbReference type="AlphaFoldDB" id="A0A0N0E093"/>
<keyword evidence="1 3" id="KW-0547">Nucleotide-binding</keyword>
<dbReference type="InterPro" id="IPR008271">
    <property type="entry name" value="Ser/Thr_kinase_AS"/>
</dbReference>
<keyword evidence="4" id="KW-0808">Transferase</keyword>
<accession>A0A0N0E093</accession>
<dbReference type="GO" id="GO:0035556">
    <property type="term" value="P:intracellular signal transduction"/>
    <property type="evidence" value="ECO:0007669"/>
    <property type="project" value="TreeGrafter"/>
</dbReference>
<dbReference type="PANTHER" id="PTHR24346">
    <property type="entry name" value="MAP/MICROTUBULE AFFINITY-REGULATING KINASE"/>
    <property type="match status" value="1"/>
</dbReference>
<dbReference type="CDD" id="cd14008">
    <property type="entry name" value="STKc_LKB1_CaMKK"/>
    <property type="match status" value="1"/>
</dbReference>
<name>A0A0N0E093_LEPPY</name>
<dbReference type="RefSeq" id="XP_015664610.1">
    <property type="nucleotide sequence ID" value="XM_015796602.1"/>
</dbReference>
<dbReference type="EMBL" id="LGTL01000001">
    <property type="protein sequence ID" value="KPA86171.1"/>
    <property type="molecule type" value="Genomic_DNA"/>
</dbReference>
<evidence type="ECO:0000313" key="8">
    <source>
        <dbReference type="Proteomes" id="UP000037923"/>
    </source>
</evidence>
<gene>
    <name evidence="7" type="ORF">ABB37_00420</name>
</gene>
<evidence type="ECO:0000256" key="4">
    <source>
        <dbReference type="RuleBase" id="RU000304"/>
    </source>
</evidence>
<dbReference type="Proteomes" id="UP000037923">
    <property type="component" value="Unassembled WGS sequence"/>
</dbReference>
<keyword evidence="4" id="KW-0723">Serine/threonine-protein kinase</keyword>
<dbReference type="Pfam" id="PF00069">
    <property type="entry name" value="Pkinase"/>
    <property type="match status" value="1"/>
</dbReference>
<dbReference type="GO" id="GO:0005524">
    <property type="term" value="F:ATP binding"/>
    <property type="evidence" value="ECO:0007669"/>
    <property type="project" value="UniProtKB-UniRule"/>
</dbReference>
<dbReference type="Gene3D" id="3.30.200.20">
    <property type="entry name" value="Phosphorylase Kinase, domain 1"/>
    <property type="match status" value="1"/>
</dbReference>
<dbReference type="InterPro" id="IPR011009">
    <property type="entry name" value="Kinase-like_dom_sf"/>
</dbReference>
<organism evidence="7 8">
    <name type="scientific">Leptomonas pyrrhocoris</name>
    <name type="common">Firebug parasite</name>
    <dbReference type="NCBI Taxonomy" id="157538"/>
    <lineage>
        <taxon>Eukaryota</taxon>
        <taxon>Discoba</taxon>
        <taxon>Euglenozoa</taxon>
        <taxon>Kinetoplastea</taxon>
        <taxon>Metakinetoplastina</taxon>
        <taxon>Trypanosomatida</taxon>
        <taxon>Trypanosomatidae</taxon>
        <taxon>Leishmaniinae</taxon>
        <taxon>Leptomonas</taxon>
    </lineage>
</organism>